<dbReference type="Proteomes" id="UP000187486">
    <property type="component" value="Unassembled WGS sequence"/>
</dbReference>
<feature type="signal peptide" evidence="1">
    <location>
        <begin position="1"/>
        <end position="28"/>
    </location>
</feature>
<keyword evidence="1" id="KW-0732">Signal</keyword>
<keyword evidence="3" id="KW-1185">Reference proteome</keyword>
<feature type="chain" id="PRO_5039171008" evidence="1">
    <location>
        <begin position="29"/>
        <end position="127"/>
    </location>
</feature>
<evidence type="ECO:0000313" key="3">
    <source>
        <dbReference type="Proteomes" id="UP000187486"/>
    </source>
</evidence>
<dbReference type="EMBL" id="MQUQ01000011">
    <property type="protein sequence ID" value="OLZ50118.1"/>
    <property type="molecule type" value="Genomic_DNA"/>
</dbReference>
<accession>A0A1R0KR59</accession>
<evidence type="ECO:0000313" key="2">
    <source>
        <dbReference type="EMBL" id="OLZ50118.1"/>
    </source>
</evidence>
<organism evidence="2 3">
    <name type="scientific">Amycolatopsis coloradensis</name>
    <dbReference type="NCBI Taxonomy" id="76021"/>
    <lineage>
        <taxon>Bacteria</taxon>
        <taxon>Bacillati</taxon>
        <taxon>Actinomycetota</taxon>
        <taxon>Actinomycetes</taxon>
        <taxon>Pseudonocardiales</taxon>
        <taxon>Pseudonocardiaceae</taxon>
        <taxon>Amycolatopsis</taxon>
    </lineage>
</organism>
<comment type="caution">
    <text evidence="2">The sequence shown here is derived from an EMBL/GenBank/DDBJ whole genome shotgun (WGS) entry which is preliminary data.</text>
</comment>
<protein>
    <submittedName>
        <fullName evidence="2">Uncharacterized protein</fullName>
    </submittedName>
</protein>
<gene>
    <name evidence="2" type="ORF">BS329_21110</name>
</gene>
<reference evidence="2 3" key="1">
    <citation type="submission" date="2016-01" db="EMBL/GenBank/DDBJ databases">
        <title>Amycolatopsis coloradensis genome sequencing and assembly.</title>
        <authorList>
            <person name="Mayilraj S."/>
        </authorList>
    </citation>
    <scope>NUCLEOTIDE SEQUENCE [LARGE SCALE GENOMIC DNA]</scope>
    <source>
        <strain evidence="2 3">DSM 44225</strain>
    </source>
</reference>
<dbReference type="AlphaFoldDB" id="A0A1R0KR59"/>
<sequence>MVSKLKMLAVSVVFAGLGAVLSATPATAGQAAGPLANPRCDTDTWNCATRYEWFTGGTISIDADVLGGGTAQWQLYDGSQRVVCSTYFPAIDPPRSWICNNVAAGNVSLFVQELSHTAVATHGGLRW</sequence>
<evidence type="ECO:0000256" key="1">
    <source>
        <dbReference type="SAM" id="SignalP"/>
    </source>
</evidence>
<name>A0A1R0KR59_9PSEU</name>
<proteinExistence type="predicted"/>